<accession>A0A5B8A2T2</accession>
<reference evidence="6 7" key="1">
    <citation type="submission" date="2019-06" db="EMBL/GenBank/DDBJ databases">
        <authorList>
            <person name="Srinivasan S."/>
        </authorList>
    </citation>
    <scope>NUCLEOTIDE SEQUENCE [LARGE SCALE GENOMIC DNA]</scope>
    <source>
        <strain evidence="6 7">17J68-5</strain>
    </source>
</reference>
<evidence type="ECO:0000313" key="7">
    <source>
        <dbReference type="Proteomes" id="UP000305398"/>
    </source>
</evidence>
<dbReference type="Gene3D" id="3.90.80.10">
    <property type="entry name" value="Inorganic pyrophosphatase"/>
    <property type="match status" value="1"/>
</dbReference>
<evidence type="ECO:0000256" key="5">
    <source>
        <dbReference type="ARBA" id="ARBA00022842"/>
    </source>
</evidence>
<proteinExistence type="predicted"/>
<keyword evidence="3" id="KW-0479">Metal-binding</keyword>
<dbReference type="PROSITE" id="PS51257">
    <property type="entry name" value="PROKAR_LIPOPROTEIN"/>
    <property type="match status" value="1"/>
</dbReference>
<dbReference type="AlphaFoldDB" id="A0A5B8A2T2"/>
<keyword evidence="4" id="KW-0378">Hydrolase</keyword>
<dbReference type="GO" id="GO:0004427">
    <property type="term" value="F:inorganic diphosphate phosphatase activity"/>
    <property type="evidence" value="ECO:0007669"/>
    <property type="project" value="UniProtKB-EC"/>
</dbReference>
<comment type="cofactor">
    <cofactor evidence="1">
        <name>Mg(2+)</name>
        <dbReference type="ChEBI" id="CHEBI:18420"/>
    </cofactor>
</comment>
<dbReference type="KEGG" id="hyj:FHG12_13005"/>
<evidence type="ECO:0000256" key="2">
    <source>
        <dbReference type="ARBA" id="ARBA00012146"/>
    </source>
</evidence>
<evidence type="ECO:0000256" key="3">
    <source>
        <dbReference type="ARBA" id="ARBA00022723"/>
    </source>
</evidence>
<organism evidence="6 7">
    <name type="scientific">Hymenobacter jejuensis</name>
    <dbReference type="NCBI Taxonomy" id="2502781"/>
    <lineage>
        <taxon>Bacteria</taxon>
        <taxon>Pseudomonadati</taxon>
        <taxon>Bacteroidota</taxon>
        <taxon>Cytophagia</taxon>
        <taxon>Cytophagales</taxon>
        <taxon>Hymenobacteraceae</taxon>
        <taxon>Hymenobacter</taxon>
    </lineage>
</organism>
<gene>
    <name evidence="6" type="ORF">FHG12_13005</name>
</gene>
<evidence type="ECO:0000256" key="4">
    <source>
        <dbReference type="ARBA" id="ARBA00022801"/>
    </source>
</evidence>
<dbReference type="SUPFAM" id="SSF50324">
    <property type="entry name" value="Inorganic pyrophosphatase"/>
    <property type="match status" value="1"/>
</dbReference>
<dbReference type="OrthoDB" id="5187599at2"/>
<dbReference type="GO" id="GO:0005737">
    <property type="term" value="C:cytoplasm"/>
    <property type="evidence" value="ECO:0007669"/>
    <property type="project" value="InterPro"/>
</dbReference>
<dbReference type="Proteomes" id="UP000305398">
    <property type="component" value="Chromosome"/>
</dbReference>
<dbReference type="EC" id="3.6.1.1" evidence="2"/>
<keyword evidence="5" id="KW-0460">Magnesium</keyword>
<keyword evidence="7" id="KW-1185">Reference proteome</keyword>
<dbReference type="Pfam" id="PF00719">
    <property type="entry name" value="Pyrophosphatase"/>
    <property type="match status" value="1"/>
</dbReference>
<dbReference type="InterPro" id="IPR036649">
    <property type="entry name" value="Pyrophosphatase_sf"/>
</dbReference>
<dbReference type="EMBL" id="CP040896">
    <property type="protein sequence ID" value="QDA60965.1"/>
    <property type="molecule type" value="Genomic_DNA"/>
</dbReference>
<evidence type="ECO:0000313" key="6">
    <source>
        <dbReference type="EMBL" id="QDA60965.1"/>
    </source>
</evidence>
<dbReference type="RefSeq" id="WP_139516139.1">
    <property type="nucleotide sequence ID" value="NZ_CP040896.1"/>
</dbReference>
<protein>
    <recommendedName>
        <fullName evidence="2">inorganic diphosphatase</fullName>
        <ecNumber evidence="2">3.6.1.1</ecNumber>
    </recommendedName>
</protein>
<sequence length="199" mass="22175">MHFRGFVFVVLSSLGVIGCRTDYAELPTFSPEKKLLQAVIEVPAGTNKEQAYDPKTKEFKPVQRAGTDRMVEFLPFPGNYGFIPGTRLEPAPGVAARPLPILVLAESQPSGTVMDVQPVGLVLLDNVGVMEQIVLAVPARPSQRILPDITTWADLTRRYPAAKEVLRLWFQHRGRSGEVHIMGWKDEKEAERRIKAAMQ</sequence>
<name>A0A5B8A2T2_9BACT</name>
<evidence type="ECO:0000256" key="1">
    <source>
        <dbReference type="ARBA" id="ARBA00001946"/>
    </source>
</evidence>
<dbReference type="GO" id="GO:0000287">
    <property type="term" value="F:magnesium ion binding"/>
    <property type="evidence" value="ECO:0007669"/>
    <property type="project" value="InterPro"/>
</dbReference>
<dbReference type="InterPro" id="IPR008162">
    <property type="entry name" value="Pyrophosphatase"/>
</dbReference>
<dbReference type="GO" id="GO:0006796">
    <property type="term" value="P:phosphate-containing compound metabolic process"/>
    <property type="evidence" value="ECO:0007669"/>
    <property type="project" value="InterPro"/>
</dbReference>